<dbReference type="EMBL" id="JANCYW010000009">
    <property type="protein sequence ID" value="KAK4536541.1"/>
    <property type="molecule type" value="Genomic_DNA"/>
</dbReference>
<evidence type="ECO:0000256" key="2">
    <source>
        <dbReference type="ARBA" id="ARBA00004760"/>
    </source>
</evidence>
<sequence>MLSPLSILHFLSSRLLTQPTLVYHLLIEGAFAVLVVYLFLQKAYAPEHQHRARRKLTLKRGAPAGVGDDLTEAEIDALCAEWVPEPLVPSPVENTTLSPHNDRASEATVQIVQTAVSVAVGAADSARMTSREMRDAFVVTSLDASGHCTVQTQDRAAVHCVNLASANYAGLLGHDRIREACKRTLKKYGCGACGPRGFYGTTDVHLWCEHAIAKFMHTPEAILYSFGPATSTSAINAFAKKGDIVFADECINFPLQNGLQLSRSTVVWFRHNDLDDLEHRVAAIEAIARKQRRPVARRFIVVEGVYALTGDVAPLDGIAALRRTHRNLRFFVDESHALGVLGSQGRGACEHFGLELGRDVDIIVCDMGHALATVGGFCVGDEPAVVDHQRLSGAGYCFSAAQPPYLAQAGITALEILAEEPQRTQRVRDNAALLRGCLRARLPPCVVVEGNSDASPLICLRVRAEAAQALTERVLHLVQATGRELGHRTARSHSREATPSDDNDENSEADSSEFGDDDALNLDAAITDAAMRRLHDATAKVAAATAQGLAVPGAFNTDALRQLVLERLWLIIRERLVRHGVWASVPQQLPSEHLLLPPALALHVSAAHTREMLEDAANIVADTAAAVLARPPLSLGDLCK</sequence>
<keyword evidence="12" id="KW-0472">Membrane</keyword>
<dbReference type="SUPFAM" id="SSF53383">
    <property type="entry name" value="PLP-dependent transferases"/>
    <property type="match status" value="1"/>
</dbReference>
<dbReference type="GO" id="GO:0004758">
    <property type="term" value="F:serine C-palmitoyltransferase activity"/>
    <property type="evidence" value="ECO:0007669"/>
    <property type="project" value="TreeGrafter"/>
</dbReference>
<dbReference type="AlphaFoldDB" id="A0AAV9IWK2"/>
<evidence type="ECO:0000313" key="15">
    <source>
        <dbReference type="Proteomes" id="UP001301350"/>
    </source>
</evidence>
<dbReference type="GO" id="GO:0046512">
    <property type="term" value="P:sphingosine biosynthetic process"/>
    <property type="evidence" value="ECO:0007669"/>
    <property type="project" value="TreeGrafter"/>
</dbReference>
<dbReference type="GO" id="GO:0046513">
    <property type="term" value="P:ceramide biosynthetic process"/>
    <property type="evidence" value="ECO:0007669"/>
    <property type="project" value="TreeGrafter"/>
</dbReference>
<dbReference type="GO" id="GO:0030170">
    <property type="term" value="F:pyridoxal phosphate binding"/>
    <property type="evidence" value="ECO:0007669"/>
    <property type="project" value="InterPro"/>
</dbReference>
<dbReference type="PANTHER" id="PTHR13693:SF2">
    <property type="entry name" value="SERINE PALMITOYLTRANSFERASE 1"/>
    <property type="match status" value="1"/>
</dbReference>
<dbReference type="InterPro" id="IPR050087">
    <property type="entry name" value="AON_synthase_class-II"/>
</dbReference>
<dbReference type="InterPro" id="IPR004839">
    <property type="entry name" value="Aminotransferase_I/II_large"/>
</dbReference>
<comment type="similarity">
    <text evidence="4">Belongs to the class-II pyridoxal-phosphate-dependent aminotransferase family.</text>
</comment>
<protein>
    <recommendedName>
        <fullName evidence="5">serine C-palmitoyltransferase</fullName>
        <ecNumber evidence="5">2.3.1.50</ecNumber>
    </recommendedName>
</protein>
<evidence type="ECO:0000256" key="7">
    <source>
        <dbReference type="ARBA" id="ARBA00022898"/>
    </source>
</evidence>
<keyword evidence="12" id="KW-1133">Transmembrane helix</keyword>
<feature type="transmembrane region" description="Helical" evidence="12">
    <location>
        <begin position="21"/>
        <end position="40"/>
    </location>
</feature>
<evidence type="ECO:0000256" key="3">
    <source>
        <dbReference type="ARBA" id="ARBA00004991"/>
    </source>
</evidence>
<evidence type="ECO:0000256" key="10">
    <source>
        <dbReference type="ARBA" id="ARBA00023315"/>
    </source>
</evidence>
<keyword evidence="9" id="KW-0443">Lipid metabolism</keyword>
<feature type="compositionally biased region" description="Acidic residues" evidence="11">
    <location>
        <begin position="499"/>
        <end position="516"/>
    </location>
</feature>
<evidence type="ECO:0000256" key="9">
    <source>
        <dbReference type="ARBA" id="ARBA00023098"/>
    </source>
</evidence>
<name>A0AAV9IWK2_CYACA</name>
<comment type="cofactor">
    <cofactor evidence="1">
        <name>pyridoxal 5'-phosphate</name>
        <dbReference type="ChEBI" id="CHEBI:597326"/>
    </cofactor>
</comment>
<feature type="domain" description="Aminotransferase class I/classII large" evidence="13">
    <location>
        <begin position="159"/>
        <end position="474"/>
    </location>
</feature>
<evidence type="ECO:0000256" key="11">
    <source>
        <dbReference type="SAM" id="MobiDB-lite"/>
    </source>
</evidence>
<dbReference type="InterPro" id="IPR015424">
    <property type="entry name" value="PyrdxlP-dep_Trfase"/>
</dbReference>
<dbReference type="Pfam" id="PF00155">
    <property type="entry name" value="Aminotran_1_2"/>
    <property type="match status" value="1"/>
</dbReference>
<gene>
    <name evidence="14" type="ORF">CDCA_CDCA09G2566</name>
</gene>
<organism evidence="14 15">
    <name type="scientific">Cyanidium caldarium</name>
    <name type="common">Red alga</name>
    <dbReference type="NCBI Taxonomy" id="2771"/>
    <lineage>
        <taxon>Eukaryota</taxon>
        <taxon>Rhodophyta</taxon>
        <taxon>Bangiophyceae</taxon>
        <taxon>Cyanidiales</taxon>
        <taxon>Cyanidiaceae</taxon>
        <taxon>Cyanidium</taxon>
    </lineage>
</organism>
<keyword evidence="7" id="KW-0663">Pyridoxal phosphate</keyword>
<keyword evidence="8" id="KW-0746">Sphingolipid metabolism</keyword>
<keyword evidence="10" id="KW-0012">Acyltransferase</keyword>
<dbReference type="Gene3D" id="3.40.640.10">
    <property type="entry name" value="Type I PLP-dependent aspartate aminotransferase-like (Major domain)"/>
    <property type="match status" value="1"/>
</dbReference>
<keyword evidence="15" id="KW-1185">Reference proteome</keyword>
<dbReference type="GO" id="GO:0016020">
    <property type="term" value="C:membrane"/>
    <property type="evidence" value="ECO:0007669"/>
    <property type="project" value="GOC"/>
</dbReference>
<feature type="region of interest" description="Disordered" evidence="11">
    <location>
        <begin position="485"/>
        <end position="516"/>
    </location>
</feature>
<comment type="caution">
    <text evidence="14">The sequence shown here is derived from an EMBL/GenBank/DDBJ whole genome shotgun (WGS) entry which is preliminary data.</text>
</comment>
<dbReference type="PANTHER" id="PTHR13693">
    <property type="entry name" value="CLASS II AMINOTRANSFERASE/8-AMINO-7-OXONONANOATE SYNTHASE"/>
    <property type="match status" value="1"/>
</dbReference>
<comment type="pathway">
    <text evidence="3">Sphingolipid metabolism.</text>
</comment>
<proteinExistence type="inferred from homology"/>
<evidence type="ECO:0000313" key="14">
    <source>
        <dbReference type="EMBL" id="KAK4536541.1"/>
    </source>
</evidence>
<dbReference type="Proteomes" id="UP001301350">
    <property type="component" value="Unassembled WGS sequence"/>
</dbReference>
<evidence type="ECO:0000256" key="5">
    <source>
        <dbReference type="ARBA" id="ARBA00013220"/>
    </source>
</evidence>
<evidence type="ECO:0000256" key="12">
    <source>
        <dbReference type="SAM" id="Phobius"/>
    </source>
</evidence>
<dbReference type="EC" id="2.3.1.50" evidence="5"/>
<dbReference type="InterPro" id="IPR015422">
    <property type="entry name" value="PyrdxlP-dep_Trfase_small"/>
</dbReference>
<comment type="pathway">
    <text evidence="2">Lipid metabolism; sphingolipid metabolism.</text>
</comment>
<accession>A0AAV9IWK2</accession>
<evidence type="ECO:0000259" key="13">
    <source>
        <dbReference type="Pfam" id="PF00155"/>
    </source>
</evidence>
<keyword evidence="12" id="KW-0812">Transmembrane</keyword>
<evidence type="ECO:0000256" key="8">
    <source>
        <dbReference type="ARBA" id="ARBA00022919"/>
    </source>
</evidence>
<dbReference type="InterPro" id="IPR015421">
    <property type="entry name" value="PyrdxlP-dep_Trfase_major"/>
</dbReference>
<evidence type="ECO:0000256" key="4">
    <source>
        <dbReference type="ARBA" id="ARBA00008392"/>
    </source>
</evidence>
<evidence type="ECO:0000256" key="1">
    <source>
        <dbReference type="ARBA" id="ARBA00001933"/>
    </source>
</evidence>
<evidence type="ECO:0000256" key="6">
    <source>
        <dbReference type="ARBA" id="ARBA00022679"/>
    </source>
</evidence>
<dbReference type="Gene3D" id="3.90.1150.10">
    <property type="entry name" value="Aspartate Aminotransferase, domain 1"/>
    <property type="match status" value="1"/>
</dbReference>
<dbReference type="GO" id="GO:0005783">
    <property type="term" value="C:endoplasmic reticulum"/>
    <property type="evidence" value="ECO:0007669"/>
    <property type="project" value="TreeGrafter"/>
</dbReference>
<reference evidence="14 15" key="1">
    <citation type="submission" date="2022-07" db="EMBL/GenBank/DDBJ databases">
        <title>Genome-wide signatures of adaptation to extreme environments.</title>
        <authorList>
            <person name="Cho C.H."/>
            <person name="Yoon H.S."/>
        </authorList>
    </citation>
    <scope>NUCLEOTIDE SEQUENCE [LARGE SCALE GENOMIC DNA]</scope>
    <source>
        <strain evidence="14 15">DBV 063 E5</strain>
    </source>
</reference>
<keyword evidence="6" id="KW-0808">Transferase</keyword>